<dbReference type="SUPFAM" id="SSF56436">
    <property type="entry name" value="C-type lectin-like"/>
    <property type="match status" value="1"/>
</dbReference>
<feature type="domain" description="C-type lectin" evidence="1">
    <location>
        <begin position="114"/>
        <end position="231"/>
    </location>
</feature>
<keyword evidence="3" id="KW-1185">Reference proteome</keyword>
<organism evidence="2 3">
    <name type="scientific">Cloeon dipterum</name>
    <dbReference type="NCBI Taxonomy" id="197152"/>
    <lineage>
        <taxon>Eukaryota</taxon>
        <taxon>Metazoa</taxon>
        <taxon>Ecdysozoa</taxon>
        <taxon>Arthropoda</taxon>
        <taxon>Hexapoda</taxon>
        <taxon>Insecta</taxon>
        <taxon>Pterygota</taxon>
        <taxon>Palaeoptera</taxon>
        <taxon>Ephemeroptera</taxon>
        <taxon>Pisciforma</taxon>
        <taxon>Baetidae</taxon>
        <taxon>Cloeon</taxon>
    </lineage>
</organism>
<dbReference type="EMBL" id="CADEPI010000078">
    <property type="protein sequence ID" value="CAB3372961.1"/>
    <property type="molecule type" value="Genomic_DNA"/>
</dbReference>
<dbReference type="Gene3D" id="3.10.100.10">
    <property type="entry name" value="Mannose-Binding Protein A, subunit A"/>
    <property type="match status" value="1"/>
</dbReference>
<evidence type="ECO:0000313" key="3">
    <source>
        <dbReference type="Proteomes" id="UP000494165"/>
    </source>
</evidence>
<dbReference type="Proteomes" id="UP000494165">
    <property type="component" value="Unassembled WGS sequence"/>
</dbReference>
<gene>
    <name evidence="2" type="ORF">CLODIP_2_CD11063</name>
</gene>
<sequence length="232" mass="26286">MIRTNFDNFENSIGGHSSHVNDSIKYYLQDTSSEVGKQTSLINEMLHLLRNEFKGIGTNFEEIKKKQEGLDVFARDKLKRFDALTNAVNIKLKPVFLKSGRIVAFRDDLLETDFSSVKLVCENAGMKMITVHNQSELDELQDAAENFNPSIHVWLSASNMDDGEGNFKWADGTKLDTKSKLWLTKELGADVNQPDDYKNGKNACVYFDTKNTYNRKLLDAPCRNFGVVACEL</sequence>
<protein>
    <recommendedName>
        <fullName evidence="1">C-type lectin domain-containing protein</fullName>
    </recommendedName>
</protein>
<dbReference type="InterPro" id="IPR016187">
    <property type="entry name" value="CTDL_fold"/>
</dbReference>
<dbReference type="PROSITE" id="PS50041">
    <property type="entry name" value="C_TYPE_LECTIN_2"/>
    <property type="match status" value="1"/>
</dbReference>
<comment type="caution">
    <text evidence="2">The sequence shown here is derived from an EMBL/GenBank/DDBJ whole genome shotgun (WGS) entry which is preliminary data.</text>
</comment>
<dbReference type="CDD" id="cd00037">
    <property type="entry name" value="CLECT"/>
    <property type="match status" value="1"/>
</dbReference>
<dbReference type="InterPro" id="IPR001304">
    <property type="entry name" value="C-type_lectin-like"/>
</dbReference>
<dbReference type="Pfam" id="PF00059">
    <property type="entry name" value="Lectin_C"/>
    <property type="match status" value="1"/>
</dbReference>
<evidence type="ECO:0000259" key="1">
    <source>
        <dbReference type="PROSITE" id="PS50041"/>
    </source>
</evidence>
<dbReference type="InterPro" id="IPR016186">
    <property type="entry name" value="C-type_lectin-like/link_sf"/>
</dbReference>
<proteinExistence type="predicted"/>
<name>A0A8S1CUL2_9INSE</name>
<reference evidence="2 3" key="1">
    <citation type="submission" date="2020-04" db="EMBL/GenBank/DDBJ databases">
        <authorList>
            <person name="Alioto T."/>
            <person name="Alioto T."/>
            <person name="Gomez Garrido J."/>
        </authorList>
    </citation>
    <scope>NUCLEOTIDE SEQUENCE [LARGE SCALE GENOMIC DNA]</scope>
</reference>
<dbReference type="AlphaFoldDB" id="A0A8S1CUL2"/>
<accession>A0A8S1CUL2</accession>
<evidence type="ECO:0000313" key="2">
    <source>
        <dbReference type="EMBL" id="CAB3372961.1"/>
    </source>
</evidence>